<dbReference type="NCBIfam" id="TIGR01027">
    <property type="entry name" value="proB"/>
    <property type="match status" value="1"/>
</dbReference>
<dbReference type="InterPro" id="IPR019797">
    <property type="entry name" value="Glutamate_5-kinase_CS"/>
</dbReference>
<dbReference type="Gene3D" id="2.30.130.10">
    <property type="entry name" value="PUA domain"/>
    <property type="match status" value="1"/>
</dbReference>
<feature type="binding site" evidence="8">
    <location>
        <position position="15"/>
    </location>
    <ligand>
        <name>ATP</name>
        <dbReference type="ChEBI" id="CHEBI:30616"/>
    </ligand>
</feature>
<dbReference type="AlphaFoldDB" id="A0A346XVM6"/>
<dbReference type="InterPro" id="IPR005715">
    <property type="entry name" value="Glu_5kinase/COase_Synthase"/>
</dbReference>
<protein>
    <recommendedName>
        <fullName evidence="8">Glutamate 5-kinase</fullName>
        <ecNumber evidence="8">2.7.2.11</ecNumber>
    </recommendedName>
    <alternativeName>
        <fullName evidence="8">Gamma-glutamyl kinase</fullName>
        <shortName evidence="8">GK</shortName>
    </alternativeName>
</protein>
<evidence type="ECO:0000256" key="6">
    <source>
        <dbReference type="ARBA" id="ARBA00022777"/>
    </source>
</evidence>
<sequence>MADRRYDPARRVVVKVGSSTLTAEDGGLDRQWVDDLCTQLAALRADGVEVVLVSSGAVAAGLRPLGLTQRPTDLGRLQAAASVGQGELVHAYAAALRRHGFVAGQVLLVPDDLVTRDRYLNARTTFSELLAMGALPIVNENDTVATEELRFGDNDRLAALVASMLGVDLLMLLSDVEGLHDGQPSAGAPVINEVHDLSTLDDRHRGGTGSAVGSGGMASKLDAARVATFSGVSCVIARGRRPDVVLDVARGEQVGTWFPPARKRPDSRRLWLAFAHQPAGRLHVDAGAVRALAQRGSSLLAIGVTAVDGTFERGDAIDVVGPDGHPVARGIVAYDAAEVTAMRGRSTEQLTDEQGDAFAAPIVHRDAMVVTA</sequence>
<keyword evidence="3 8" id="KW-0641">Proline biosynthesis</keyword>
<dbReference type="InterPro" id="IPR015947">
    <property type="entry name" value="PUA-like_sf"/>
</dbReference>
<evidence type="ECO:0000256" key="3">
    <source>
        <dbReference type="ARBA" id="ARBA00022650"/>
    </source>
</evidence>
<keyword evidence="5 8" id="KW-0547">Nucleotide-binding</keyword>
<dbReference type="Proteomes" id="UP000264006">
    <property type="component" value="Chromosome"/>
</dbReference>
<feature type="binding site" evidence="8">
    <location>
        <position position="55"/>
    </location>
    <ligand>
        <name>substrate</name>
    </ligand>
</feature>
<dbReference type="GO" id="GO:0005829">
    <property type="term" value="C:cytosol"/>
    <property type="evidence" value="ECO:0007669"/>
    <property type="project" value="TreeGrafter"/>
</dbReference>
<dbReference type="InterPro" id="IPR036393">
    <property type="entry name" value="AceGlu_kinase-like_sf"/>
</dbReference>
<keyword evidence="7 8" id="KW-0067">ATP-binding</keyword>
<dbReference type="SUPFAM" id="SSF88697">
    <property type="entry name" value="PUA domain-like"/>
    <property type="match status" value="1"/>
</dbReference>
<comment type="function">
    <text evidence="8">Catalyzes the transfer of a phosphate group to glutamate to form L-glutamate 5-phosphate.</text>
</comment>
<dbReference type="CDD" id="cd04242">
    <property type="entry name" value="AAK_G5K_ProB"/>
    <property type="match status" value="1"/>
</dbReference>
<feature type="binding site" evidence="8">
    <location>
        <begin position="174"/>
        <end position="175"/>
    </location>
    <ligand>
        <name>ATP</name>
        <dbReference type="ChEBI" id="CHEBI:30616"/>
    </ligand>
</feature>
<evidence type="ECO:0000256" key="7">
    <source>
        <dbReference type="ARBA" id="ARBA00022840"/>
    </source>
</evidence>
<evidence type="ECO:0000256" key="4">
    <source>
        <dbReference type="ARBA" id="ARBA00022679"/>
    </source>
</evidence>
<dbReference type="InterPro" id="IPR041739">
    <property type="entry name" value="G5K_ProB"/>
</dbReference>
<dbReference type="InterPro" id="IPR001057">
    <property type="entry name" value="Glu/AcGlu_kinase"/>
</dbReference>
<proteinExistence type="inferred from homology"/>
<feature type="binding site" evidence="8">
    <location>
        <position position="142"/>
    </location>
    <ligand>
        <name>substrate</name>
    </ligand>
</feature>
<dbReference type="GO" id="GO:0003723">
    <property type="term" value="F:RNA binding"/>
    <property type="evidence" value="ECO:0007669"/>
    <property type="project" value="InterPro"/>
</dbReference>
<evidence type="ECO:0000256" key="2">
    <source>
        <dbReference type="ARBA" id="ARBA00022605"/>
    </source>
</evidence>
<dbReference type="RefSeq" id="WP_114590956.1">
    <property type="nucleotide sequence ID" value="NZ_CP031165.1"/>
</dbReference>
<evidence type="ECO:0000256" key="1">
    <source>
        <dbReference type="ARBA" id="ARBA00022490"/>
    </source>
</evidence>
<dbReference type="PROSITE" id="PS50890">
    <property type="entry name" value="PUA"/>
    <property type="match status" value="1"/>
</dbReference>
<dbReference type="PANTHER" id="PTHR43654:SF1">
    <property type="entry name" value="ISOPENTENYL PHOSPHATE KINASE"/>
    <property type="match status" value="1"/>
</dbReference>
<dbReference type="CDD" id="cd21157">
    <property type="entry name" value="PUA_G5K"/>
    <property type="match status" value="1"/>
</dbReference>
<organism evidence="10 11">
    <name type="scientific">Euzebya pacifica</name>
    <dbReference type="NCBI Taxonomy" id="1608957"/>
    <lineage>
        <taxon>Bacteria</taxon>
        <taxon>Bacillati</taxon>
        <taxon>Actinomycetota</taxon>
        <taxon>Nitriliruptoria</taxon>
        <taxon>Euzebyales</taxon>
    </lineage>
</organism>
<dbReference type="InterPro" id="IPR036974">
    <property type="entry name" value="PUA_sf"/>
</dbReference>
<dbReference type="Pfam" id="PF01472">
    <property type="entry name" value="PUA"/>
    <property type="match status" value="1"/>
</dbReference>
<dbReference type="PRINTS" id="PR00474">
    <property type="entry name" value="GLU5KINASE"/>
</dbReference>
<dbReference type="InterPro" id="IPR002478">
    <property type="entry name" value="PUA"/>
</dbReference>
<dbReference type="PANTHER" id="PTHR43654">
    <property type="entry name" value="GLUTAMATE 5-KINASE"/>
    <property type="match status" value="1"/>
</dbReference>
<comment type="catalytic activity">
    <reaction evidence="8">
        <text>L-glutamate + ATP = L-glutamyl 5-phosphate + ADP</text>
        <dbReference type="Rhea" id="RHEA:14877"/>
        <dbReference type="ChEBI" id="CHEBI:29985"/>
        <dbReference type="ChEBI" id="CHEBI:30616"/>
        <dbReference type="ChEBI" id="CHEBI:58274"/>
        <dbReference type="ChEBI" id="CHEBI:456216"/>
        <dbReference type="EC" id="2.7.2.11"/>
    </reaction>
</comment>
<dbReference type="KEGG" id="euz:DVS28_a1580"/>
<feature type="domain" description="PUA" evidence="9">
    <location>
        <begin position="280"/>
        <end position="359"/>
    </location>
</feature>
<feature type="binding site" evidence="8">
    <location>
        <position position="154"/>
    </location>
    <ligand>
        <name>substrate</name>
    </ligand>
</feature>
<evidence type="ECO:0000256" key="5">
    <source>
        <dbReference type="ARBA" id="ARBA00022741"/>
    </source>
</evidence>
<keyword evidence="6 8" id="KW-0418">Kinase</keyword>
<feature type="binding site" evidence="8">
    <location>
        <begin position="214"/>
        <end position="220"/>
    </location>
    <ligand>
        <name>ATP</name>
        <dbReference type="ChEBI" id="CHEBI:30616"/>
    </ligand>
</feature>
<dbReference type="EMBL" id="CP031165">
    <property type="protein sequence ID" value="AXV06273.1"/>
    <property type="molecule type" value="Genomic_DNA"/>
</dbReference>
<evidence type="ECO:0000259" key="9">
    <source>
        <dbReference type="SMART" id="SM00359"/>
    </source>
</evidence>
<evidence type="ECO:0000256" key="8">
    <source>
        <dbReference type="HAMAP-Rule" id="MF_00456"/>
    </source>
</evidence>
<dbReference type="SUPFAM" id="SSF53633">
    <property type="entry name" value="Carbamate kinase-like"/>
    <property type="match status" value="1"/>
</dbReference>
<keyword evidence="4 8" id="KW-0808">Transferase</keyword>
<name>A0A346XVM6_9ACTN</name>
<dbReference type="GO" id="GO:0005524">
    <property type="term" value="F:ATP binding"/>
    <property type="evidence" value="ECO:0007669"/>
    <property type="project" value="UniProtKB-KW"/>
</dbReference>
<dbReference type="PIRSF" id="PIRSF000729">
    <property type="entry name" value="GK"/>
    <property type="match status" value="1"/>
</dbReference>
<dbReference type="FunFam" id="3.40.1160.10:FF:000018">
    <property type="entry name" value="Glutamate 5-kinase"/>
    <property type="match status" value="1"/>
</dbReference>
<dbReference type="OrthoDB" id="9804434at2"/>
<comment type="similarity">
    <text evidence="8">Belongs to the glutamate 5-kinase family.</text>
</comment>
<dbReference type="PROSITE" id="PS00902">
    <property type="entry name" value="GLUTAMATE_5_KINASE"/>
    <property type="match status" value="1"/>
</dbReference>
<keyword evidence="2 8" id="KW-0028">Amino-acid biosynthesis</keyword>
<comment type="pathway">
    <text evidence="8">Amino-acid biosynthesis; L-proline biosynthesis; L-glutamate 5-semialdehyde from L-glutamate: step 1/2.</text>
</comment>
<dbReference type="HAMAP" id="MF_00456">
    <property type="entry name" value="ProB"/>
    <property type="match status" value="1"/>
</dbReference>
<accession>A0A346XVM6</accession>
<dbReference type="GO" id="GO:0055129">
    <property type="term" value="P:L-proline biosynthetic process"/>
    <property type="evidence" value="ECO:0007669"/>
    <property type="project" value="UniProtKB-UniRule"/>
</dbReference>
<dbReference type="UniPathway" id="UPA00098">
    <property type="reaction ID" value="UER00359"/>
</dbReference>
<dbReference type="EC" id="2.7.2.11" evidence="8"/>
<keyword evidence="1 8" id="KW-0963">Cytoplasm</keyword>
<dbReference type="GO" id="GO:0004349">
    <property type="term" value="F:glutamate 5-kinase activity"/>
    <property type="evidence" value="ECO:0007669"/>
    <property type="project" value="UniProtKB-UniRule"/>
</dbReference>
<dbReference type="Pfam" id="PF00696">
    <property type="entry name" value="AA_kinase"/>
    <property type="match status" value="1"/>
</dbReference>
<gene>
    <name evidence="8" type="primary">proB</name>
    <name evidence="10" type="ORF">DVS28_a1580</name>
</gene>
<evidence type="ECO:0000313" key="10">
    <source>
        <dbReference type="EMBL" id="AXV06273.1"/>
    </source>
</evidence>
<dbReference type="Gene3D" id="3.40.1160.10">
    <property type="entry name" value="Acetylglutamate kinase-like"/>
    <property type="match status" value="2"/>
</dbReference>
<comment type="subcellular location">
    <subcellularLocation>
        <location evidence="8">Cytoplasm</location>
    </subcellularLocation>
</comment>
<dbReference type="InterPro" id="IPR011529">
    <property type="entry name" value="Glu_5kinase"/>
</dbReference>
<keyword evidence="11" id="KW-1185">Reference proteome</keyword>
<dbReference type="InterPro" id="IPR001048">
    <property type="entry name" value="Asp/Glu/Uridylate_kinase"/>
</dbReference>
<evidence type="ECO:0000313" key="11">
    <source>
        <dbReference type="Proteomes" id="UP000264006"/>
    </source>
</evidence>
<dbReference type="SMART" id="SM00359">
    <property type="entry name" value="PUA"/>
    <property type="match status" value="1"/>
</dbReference>
<reference evidence="10 11" key="1">
    <citation type="submission" date="2018-09" db="EMBL/GenBank/DDBJ databases">
        <title>Complete genome sequence of Euzebya sp. DY32-46 isolated from seawater of Pacific Ocean.</title>
        <authorList>
            <person name="Xu L."/>
            <person name="Wu Y.-H."/>
            <person name="Xu X.-W."/>
        </authorList>
    </citation>
    <scope>NUCLEOTIDE SEQUENCE [LARGE SCALE GENOMIC DNA]</scope>
    <source>
        <strain evidence="10 11">DY32-46</strain>
    </source>
</reference>